<gene>
    <name evidence="2" type="ORF">DW944_08510</name>
</gene>
<dbReference type="InterPro" id="IPR025664">
    <property type="entry name" value="Spore_III_AC/AD"/>
</dbReference>
<dbReference type="EMBL" id="QSFD01000008">
    <property type="protein sequence ID" value="RHA17664.1"/>
    <property type="molecule type" value="Genomic_DNA"/>
</dbReference>
<sequence length="126" mass="13809">MLVIGIMGIVVVLMAIQFKSIKPEYGIMISVVGCTFIFLYSLVRVKEIVEMVERLAGITSVSREYIKIILKITGVTFISEIASDIAKDCGYQAVANQVQIFGKLSVLVISFPVFTELISSIGKLLS</sequence>
<feature type="transmembrane region" description="Helical" evidence="1">
    <location>
        <begin position="25"/>
        <end position="43"/>
    </location>
</feature>
<dbReference type="Pfam" id="PF06686">
    <property type="entry name" value="SpoIIIAC"/>
    <property type="match status" value="2"/>
</dbReference>
<organism evidence="2 3">
    <name type="scientific">Eubacterium ventriosum</name>
    <dbReference type="NCBI Taxonomy" id="39496"/>
    <lineage>
        <taxon>Bacteria</taxon>
        <taxon>Bacillati</taxon>
        <taxon>Bacillota</taxon>
        <taxon>Clostridia</taxon>
        <taxon>Eubacteriales</taxon>
        <taxon>Eubacteriaceae</taxon>
        <taxon>Eubacterium</taxon>
    </lineage>
</organism>
<dbReference type="RefSeq" id="WP_117970928.1">
    <property type="nucleotide sequence ID" value="NZ_CATWJF010000023.1"/>
</dbReference>
<proteinExistence type="predicted"/>
<comment type="caution">
    <text evidence="2">The sequence shown here is derived from an EMBL/GenBank/DDBJ whole genome shotgun (WGS) entry which is preliminary data.</text>
</comment>
<protein>
    <submittedName>
        <fullName evidence="2">Stage III sporulation protein AD</fullName>
    </submittedName>
</protein>
<reference evidence="2 3" key="1">
    <citation type="submission" date="2018-08" db="EMBL/GenBank/DDBJ databases">
        <title>A genome reference for cultivated species of the human gut microbiota.</title>
        <authorList>
            <person name="Zou Y."/>
            <person name="Xue W."/>
            <person name="Luo G."/>
        </authorList>
    </citation>
    <scope>NUCLEOTIDE SEQUENCE [LARGE SCALE GENOMIC DNA]</scope>
    <source>
        <strain evidence="2 3">AM44-11BH</strain>
    </source>
</reference>
<name>A0A413R6L0_9FIRM</name>
<dbReference type="AlphaFoldDB" id="A0A413R6L0"/>
<evidence type="ECO:0000256" key="1">
    <source>
        <dbReference type="SAM" id="Phobius"/>
    </source>
</evidence>
<dbReference type="Proteomes" id="UP000284779">
    <property type="component" value="Unassembled WGS sequence"/>
</dbReference>
<keyword evidence="1" id="KW-0472">Membrane</keyword>
<accession>A0A413R6L0</accession>
<keyword evidence="1" id="KW-0812">Transmembrane</keyword>
<evidence type="ECO:0000313" key="3">
    <source>
        <dbReference type="Proteomes" id="UP000284779"/>
    </source>
</evidence>
<keyword evidence="1" id="KW-1133">Transmembrane helix</keyword>
<evidence type="ECO:0000313" key="2">
    <source>
        <dbReference type="EMBL" id="RHA17664.1"/>
    </source>
</evidence>
<keyword evidence="3" id="KW-1185">Reference proteome</keyword>